<evidence type="ECO:0000313" key="23">
    <source>
        <dbReference type="Proteomes" id="UP000256645"/>
    </source>
</evidence>
<dbReference type="GO" id="GO:0005525">
    <property type="term" value="F:GTP binding"/>
    <property type="evidence" value="ECO:0007669"/>
    <property type="project" value="UniProtKB-KW"/>
</dbReference>
<dbReference type="InterPro" id="IPR013846">
    <property type="entry name" value="mRNA_cap_enzyme_C"/>
</dbReference>
<dbReference type="SUPFAM" id="SSF56091">
    <property type="entry name" value="DNA ligase/mRNA capping enzyme, catalytic domain"/>
    <property type="match status" value="1"/>
</dbReference>
<keyword evidence="5 17" id="KW-0507">mRNA processing</keyword>
<feature type="active site" description="N6-GMP-lysine intermediate" evidence="18">
    <location>
        <position position="64"/>
    </location>
</feature>
<dbReference type="GO" id="GO:0004484">
    <property type="term" value="F:mRNA guanylyltransferase activity"/>
    <property type="evidence" value="ECO:0007669"/>
    <property type="project" value="UniProtKB-EC"/>
</dbReference>
<comment type="catalytic activity">
    <reaction evidence="14">
        <text>a 5'-end diphospho-ribonucleoside in mRNA + GTP + H(+) = a 5'-end (5'-triphosphoguanosine)-ribonucleoside in mRNA + diphosphate</text>
        <dbReference type="Rhea" id="RHEA:67012"/>
        <dbReference type="Rhea" id="RHEA-COMP:17165"/>
        <dbReference type="Rhea" id="RHEA-COMP:17166"/>
        <dbReference type="ChEBI" id="CHEBI:15378"/>
        <dbReference type="ChEBI" id="CHEBI:33019"/>
        <dbReference type="ChEBI" id="CHEBI:37565"/>
        <dbReference type="ChEBI" id="CHEBI:167616"/>
        <dbReference type="ChEBI" id="CHEBI:167617"/>
        <dbReference type="EC" id="2.7.7.50"/>
    </reaction>
    <physiologicalReaction direction="left-to-right" evidence="14">
        <dbReference type="Rhea" id="RHEA:67013"/>
    </physiologicalReaction>
</comment>
<dbReference type="Pfam" id="PF03919">
    <property type="entry name" value="mRNA_cap_C"/>
    <property type="match status" value="1"/>
</dbReference>
<evidence type="ECO:0000259" key="20">
    <source>
        <dbReference type="Pfam" id="PF01331"/>
    </source>
</evidence>
<proteinExistence type="inferred from homology"/>
<evidence type="ECO:0000256" key="1">
    <source>
        <dbReference type="ARBA" id="ARBA00004123"/>
    </source>
</evidence>
<evidence type="ECO:0000256" key="7">
    <source>
        <dbReference type="ARBA" id="ARBA00022695"/>
    </source>
</evidence>
<evidence type="ECO:0000256" key="4">
    <source>
        <dbReference type="ARBA" id="ARBA00019171"/>
    </source>
</evidence>
<dbReference type="InterPro" id="IPR001339">
    <property type="entry name" value="mRNA_cap_enzyme_adenylation"/>
</dbReference>
<evidence type="ECO:0000256" key="5">
    <source>
        <dbReference type="ARBA" id="ARBA00022664"/>
    </source>
</evidence>
<organism evidence="22 23">
    <name type="scientific">Coleophoma cylindrospora</name>
    <dbReference type="NCBI Taxonomy" id="1849047"/>
    <lineage>
        <taxon>Eukaryota</taxon>
        <taxon>Fungi</taxon>
        <taxon>Dikarya</taxon>
        <taxon>Ascomycota</taxon>
        <taxon>Pezizomycotina</taxon>
        <taxon>Leotiomycetes</taxon>
        <taxon>Helotiales</taxon>
        <taxon>Dermateaceae</taxon>
        <taxon>Coleophoma</taxon>
    </lineage>
</organism>
<comment type="function">
    <text evidence="16 17">Second step of mRNA capping. Transfer of the GMP moiety of GTP to the 5'-end of RNA via an enzyme-GMP covalent reaction intermediate.</text>
</comment>
<dbReference type="GO" id="GO:0031533">
    <property type="term" value="C:mRNA capping enzyme complex"/>
    <property type="evidence" value="ECO:0007669"/>
    <property type="project" value="InterPro"/>
</dbReference>
<comment type="caution">
    <text evidence="22">The sequence shown here is derived from an EMBL/GenBank/DDBJ whole genome shotgun (WGS) entry which is preliminary data.</text>
</comment>
<comment type="subcellular location">
    <subcellularLocation>
        <location evidence="1 17">Nucleus</location>
    </subcellularLocation>
</comment>
<name>A0A3D8QC88_9HELO</name>
<keyword evidence="8 17" id="KW-0547">Nucleotide-binding</keyword>
<evidence type="ECO:0000259" key="21">
    <source>
        <dbReference type="Pfam" id="PF03919"/>
    </source>
</evidence>
<dbReference type="AlphaFoldDB" id="A0A3D8QC88"/>
<dbReference type="Gene3D" id="3.30.470.30">
    <property type="entry name" value="DNA ligase/mRNA capping enzyme"/>
    <property type="match status" value="1"/>
</dbReference>
<dbReference type="InterPro" id="IPR051029">
    <property type="entry name" value="mRNA_Capping_Enz/RNA_Phosphat"/>
</dbReference>
<dbReference type="Pfam" id="PF01331">
    <property type="entry name" value="mRNA_cap_enzyme"/>
    <property type="match status" value="1"/>
</dbReference>
<evidence type="ECO:0000256" key="8">
    <source>
        <dbReference type="ARBA" id="ARBA00022741"/>
    </source>
</evidence>
<comment type="similarity">
    <text evidence="2 17">Belongs to the eukaryotic GTase family.</text>
</comment>
<dbReference type="STRING" id="1849047.A0A3D8QC88"/>
<keyword evidence="6 17" id="KW-0808">Transferase</keyword>
<gene>
    <name evidence="22" type="ORF">BP6252_12562</name>
</gene>
<dbReference type="GO" id="GO:0006370">
    <property type="term" value="P:7-methylguanosine mRNA capping"/>
    <property type="evidence" value="ECO:0007669"/>
    <property type="project" value="UniProtKB-KW"/>
</dbReference>
<dbReference type="InterPro" id="IPR012340">
    <property type="entry name" value="NA-bd_OB-fold"/>
</dbReference>
<evidence type="ECO:0000256" key="14">
    <source>
        <dbReference type="ARBA" id="ARBA00044624"/>
    </source>
</evidence>
<dbReference type="InterPro" id="IPR017075">
    <property type="entry name" value="mRNA_cap_enzyme_alpha"/>
</dbReference>
<dbReference type="PANTHER" id="PTHR10367:SF17">
    <property type="entry name" value="MRNA-CAPPING ENZYME"/>
    <property type="match status" value="1"/>
</dbReference>
<dbReference type="GO" id="GO:0005524">
    <property type="term" value="F:ATP binding"/>
    <property type="evidence" value="ECO:0007669"/>
    <property type="project" value="InterPro"/>
</dbReference>
<dbReference type="CDD" id="cd07895">
    <property type="entry name" value="Adenylation_mRNA_capping"/>
    <property type="match status" value="1"/>
</dbReference>
<feature type="domain" description="mRNA capping enzyme C-terminal" evidence="21">
    <location>
        <begin position="241"/>
        <end position="363"/>
    </location>
</feature>
<dbReference type="Proteomes" id="UP000256645">
    <property type="component" value="Unassembled WGS sequence"/>
</dbReference>
<feature type="domain" description="mRNA capping enzyme adenylation" evidence="20">
    <location>
        <begin position="42"/>
        <end position="237"/>
    </location>
</feature>
<feature type="region of interest" description="Disordered" evidence="19">
    <location>
        <begin position="380"/>
        <end position="411"/>
    </location>
</feature>
<keyword evidence="11 17" id="KW-0539">Nucleus</keyword>
<comment type="subunit">
    <text evidence="15">Heterodimer. The mRNA-capping enzyme is composed of two separate chains alpha and beta, respectively a mRNA guanylyltransferase and an mRNA 5'-triphosphate monophosphatase.</text>
</comment>
<evidence type="ECO:0000256" key="6">
    <source>
        <dbReference type="ARBA" id="ARBA00022679"/>
    </source>
</evidence>
<evidence type="ECO:0000256" key="3">
    <source>
        <dbReference type="ARBA" id="ARBA00012475"/>
    </source>
</evidence>
<dbReference type="FunFam" id="3.30.470.30:FF:000011">
    <property type="entry name" value="mRNA-capping enzyme subunit alpha"/>
    <property type="match status" value="1"/>
</dbReference>
<evidence type="ECO:0000313" key="22">
    <source>
        <dbReference type="EMBL" id="RDW59475.1"/>
    </source>
</evidence>
<evidence type="ECO:0000256" key="16">
    <source>
        <dbReference type="ARBA" id="ARBA00053845"/>
    </source>
</evidence>
<dbReference type="OrthoDB" id="200924at2759"/>
<evidence type="ECO:0000256" key="18">
    <source>
        <dbReference type="PIRSR" id="PIRSR036959-1"/>
    </source>
</evidence>
<evidence type="ECO:0000256" key="17">
    <source>
        <dbReference type="PIRNR" id="PIRNR036959"/>
    </source>
</evidence>
<dbReference type="SUPFAM" id="SSF50249">
    <property type="entry name" value="Nucleic acid-binding proteins"/>
    <property type="match status" value="1"/>
</dbReference>
<dbReference type="PANTHER" id="PTHR10367">
    <property type="entry name" value="MRNA-CAPPING ENZYME"/>
    <property type="match status" value="1"/>
</dbReference>
<keyword evidence="23" id="KW-1185">Reference proteome</keyword>
<evidence type="ECO:0000256" key="9">
    <source>
        <dbReference type="ARBA" id="ARBA00023042"/>
    </source>
</evidence>
<protein>
    <recommendedName>
        <fullName evidence="4 17">mRNA-capping enzyme subunit alpha</fullName>
        <ecNumber evidence="3 17">2.7.7.50</ecNumber>
    </recommendedName>
    <alternativeName>
        <fullName evidence="12 17">GTP--RNA guanylyltransferase</fullName>
    </alternativeName>
    <alternativeName>
        <fullName evidence="13 17">mRNA guanylyltransferase</fullName>
    </alternativeName>
</protein>
<dbReference type="EMBL" id="PDLM01000016">
    <property type="protein sequence ID" value="RDW59475.1"/>
    <property type="molecule type" value="Genomic_DNA"/>
</dbReference>
<dbReference type="Gene3D" id="2.40.50.140">
    <property type="entry name" value="Nucleic acid-binding proteins"/>
    <property type="match status" value="1"/>
</dbReference>
<evidence type="ECO:0000256" key="12">
    <source>
        <dbReference type="ARBA" id="ARBA00029909"/>
    </source>
</evidence>
<evidence type="ECO:0000256" key="13">
    <source>
        <dbReference type="ARBA" id="ARBA00030702"/>
    </source>
</evidence>
<evidence type="ECO:0000256" key="2">
    <source>
        <dbReference type="ARBA" id="ARBA00010237"/>
    </source>
</evidence>
<dbReference type="PIRSF" id="PIRSF036959">
    <property type="entry name" value="mRNA_cap_alpha"/>
    <property type="match status" value="1"/>
</dbReference>
<reference evidence="22 23" key="1">
    <citation type="journal article" date="2018" name="IMA Fungus">
        <title>IMA Genome-F 9: Draft genome sequence of Annulohypoxylon stygium, Aspergillus mulundensis, Berkeleyomyces basicola (syn. Thielaviopsis basicola), Ceratocystis smalleyi, two Cercospora beticola strains, Coleophoma cylindrospora, Fusarium fracticaudum, Phialophora cf. hyalina, and Morchella septimelata.</title>
        <authorList>
            <person name="Wingfield B.D."/>
            <person name="Bills G.F."/>
            <person name="Dong Y."/>
            <person name="Huang W."/>
            <person name="Nel W.J."/>
            <person name="Swalarsk-Parry B.S."/>
            <person name="Vaghefi N."/>
            <person name="Wilken P.M."/>
            <person name="An Z."/>
            <person name="de Beer Z.W."/>
            <person name="De Vos L."/>
            <person name="Chen L."/>
            <person name="Duong T.A."/>
            <person name="Gao Y."/>
            <person name="Hammerbacher A."/>
            <person name="Kikkert J.R."/>
            <person name="Li Y."/>
            <person name="Li H."/>
            <person name="Li K."/>
            <person name="Li Q."/>
            <person name="Liu X."/>
            <person name="Ma X."/>
            <person name="Naidoo K."/>
            <person name="Pethybridge S.J."/>
            <person name="Sun J."/>
            <person name="Steenkamp E.T."/>
            <person name="van der Nest M.A."/>
            <person name="van Wyk S."/>
            <person name="Wingfield M.J."/>
            <person name="Xiong C."/>
            <person name="Yue Q."/>
            <person name="Zhang X."/>
        </authorList>
    </citation>
    <scope>NUCLEOTIDE SEQUENCE [LARGE SCALE GENOMIC DNA]</scope>
    <source>
        <strain evidence="22 23">BP6252</strain>
    </source>
</reference>
<dbReference type="EC" id="2.7.7.50" evidence="3 17"/>
<keyword evidence="7 17" id="KW-0548">Nucleotidyltransferase</keyword>
<sequence length="411" mass="47528">MSGPLASVERPGVKAEGQLLHAMRQEVAELLDRKHLGFPGAQPVSFARRHLEELTRQDYFVCEKSDGIRYLLYLTQDENNEEIHYLIDRKNDYWFLPKGALHFPVPRDIEGFHVKTLIDGELVIDRLKNGQMQPKYLVFDCMVLDGNSLMNRTLDKRIAYFKERIFDPYSALLKDYPDEIQFMHFLVELKSMQVSYGIEMMFRQILPNLPHGNDGLIFTCRMTDYKHGTDQNILKWKPEAENSIDFRMRMDFPLIQPDQHDIAEGITKPYPDYDALPTINLFVGANGNEDLWYATLYLEPQEWESLKGLGEPLEDRIVECSMDSSKRWRYMRFRDDKDNPNYITTVESVIESITDRVTEKDLLAAAKGIRDAWKLREAKAKANSGAMNASTKRKAEDQGNGRPSPGPPVRP</sequence>
<evidence type="ECO:0000256" key="15">
    <source>
        <dbReference type="ARBA" id="ARBA00047082"/>
    </source>
</evidence>
<evidence type="ECO:0000256" key="11">
    <source>
        <dbReference type="ARBA" id="ARBA00023242"/>
    </source>
</evidence>
<dbReference type="FunFam" id="2.40.50.140:FF:000275">
    <property type="entry name" value="mRNA-capping enzyme subunit alpha"/>
    <property type="match status" value="1"/>
</dbReference>
<keyword evidence="9 17" id="KW-0506">mRNA capping</keyword>
<accession>A0A3D8QC88</accession>
<evidence type="ECO:0000256" key="10">
    <source>
        <dbReference type="ARBA" id="ARBA00023134"/>
    </source>
</evidence>
<keyword evidence="10 17" id="KW-0342">GTP-binding</keyword>
<evidence type="ECO:0000256" key="19">
    <source>
        <dbReference type="SAM" id="MobiDB-lite"/>
    </source>
</evidence>